<accession>A0A1F6NM17</accession>
<dbReference type="EMBL" id="MFQW01000058">
    <property type="protein sequence ID" value="OGH84898.1"/>
    <property type="molecule type" value="Genomic_DNA"/>
</dbReference>
<dbReference type="Pfam" id="PF00444">
    <property type="entry name" value="Ribosomal_L36"/>
    <property type="match status" value="1"/>
</dbReference>
<gene>
    <name evidence="4" type="primary">rpmJ</name>
    <name evidence="6" type="ORF">A2493_00505</name>
</gene>
<keyword evidence="3 4" id="KW-0687">Ribonucleoprotein</keyword>
<proteinExistence type="inferred from homology"/>
<dbReference type="GO" id="GO:0006412">
    <property type="term" value="P:translation"/>
    <property type="evidence" value="ECO:0007669"/>
    <property type="project" value="UniProtKB-UniRule"/>
</dbReference>
<dbReference type="GO" id="GO:0003735">
    <property type="term" value="F:structural constituent of ribosome"/>
    <property type="evidence" value="ECO:0007669"/>
    <property type="project" value="InterPro"/>
</dbReference>
<protein>
    <recommendedName>
        <fullName evidence="4">Large ribosomal subunit protein bL36</fullName>
    </recommendedName>
</protein>
<keyword evidence="2 4" id="KW-0689">Ribosomal protein</keyword>
<evidence type="ECO:0000256" key="1">
    <source>
        <dbReference type="ARBA" id="ARBA00007645"/>
    </source>
</evidence>
<evidence type="ECO:0000313" key="7">
    <source>
        <dbReference type="Proteomes" id="UP000178349"/>
    </source>
</evidence>
<organism evidence="6 7">
    <name type="scientific">Candidatus Magasanikbacteria bacterium RIFOXYC12_FULL_33_11</name>
    <dbReference type="NCBI Taxonomy" id="1798701"/>
    <lineage>
        <taxon>Bacteria</taxon>
        <taxon>Candidatus Magasanikiibacteriota</taxon>
    </lineage>
</organism>
<evidence type="ECO:0000256" key="2">
    <source>
        <dbReference type="ARBA" id="ARBA00022980"/>
    </source>
</evidence>
<comment type="similarity">
    <text evidence="1 4 5">Belongs to the bacterial ribosomal protein bL36 family.</text>
</comment>
<dbReference type="PANTHER" id="PTHR42888:SF1">
    <property type="entry name" value="LARGE RIBOSOMAL SUBUNIT PROTEIN BL36C"/>
    <property type="match status" value="1"/>
</dbReference>
<evidence type="ECO:0000256" key="3">
    <source>
        <dbReference type="ARBA" id="ARBA00023274"/>
    </source>
</evidence>
<name>A0A1F6NM17_9BACT</name>
<comment type="caution">
    <text evidence="6">The sequence shown here is derived from an EMBL/GenBank/DDBJ whole genome shotgun (WGS) entry which is preliminary data.</text>
</comment>
<sequence>MKVHSSVKTRCKDCKIVIRRGVRYVICKNPRHKQRQGNKQRVNAA</sequence>
<dbReference type="SUPFAM" id="SSF57840">
    <property type="entry name" value="Ribosomal protein L36"/>
    <property type="match status" value="1"/>
</dbReference>
<dbReference type="InterPro" id="IPR035977">
    <property type="entry name" value="Ribosomal_bL36_sp"/>
</dbReference>
<dbReference type="AlphaFoldDB" id="A0A1F6NM17"/>
<dbReference type="PANTHER" id="PTHR42888">
    <property type="entry name" value="50S RIBOSOMAL PROTEIN L36, CHLOROPLASTIC"/>
    <property type="match status" value="1"/>
</dbReference>
<dbReference type="HAMAP" id="MF_00251">
    <property type="entry name" value="Ribosomal_bL36"/>
    <property type="match status" value="1"/>
</dbReference>
<dbReference type="GO" id="GO:0005737">
    <property type="term" value="C:cytoplasm"/>
    <property type="evidence" value="ECO:0007669"/>
    <property type="project" value="UniProtKB-ARBA"/>
</dbReference>
<evidence type="ECO:0000256" key="5">
    <source>
        <dbReference type="RuleBase" id="RU000571"/>
    </source>
</evidence>
<evidence type="ECO:0000313" key="6">
    <source>
        <dbReference type="EMBL" id="OGH84898.1"/>
    </source>
</evidence>
<dbReference type="NCBIfam" id="TIGR01022">
    <property type="entry name" value="rpmJ_bact"/>
    <property type="match status" value="1"/>
</dbReference>
<dbReference type="GO" id="GO:1990904">
    <property type="term" value="C:ribonucleoprotein complex"/>
    <property type="evidence" value="ECO:0007669"/>
    <property type="project" value="UniProtKB-KW"/>
</dbReference>
<reference evidence="6 7" key="1">
    <citation type="journal article" date="2016" name="Nat. Commun.">
        <title>Thousands of microbial genomes shed light on interconnected biogeochemical processes in an aquifer system.</title>
        <authorList>
            <person name="Anantharaman K."/>
            <person name="Brown C.T."/>
            <person name="Hug L.A."/>
            <person name="Sharon I."/>
            <person name="Castelle C.J."/>
            <person name="Probst A.J."/>
            <person name="Thomas B.C."/>
            <person name="Singh A."/>
            <person name="Wilkins M.J."/>
            <person name="Karaoz U."/>
            <person name="Brodie E.L."/>
            <person name="Williams K.H."/>
            <person name="Hubbard S.S."/>
            <person name="Banfield J.F."/>
        </authorList>
    </citation>
    <scope>NUCLEOTIDE SEQUENCE [LARGE SCALE GENOMIC DNA]</scope>
</reference>
<dbReference type="PROSITE" id="PS00828">
    <property type="entry name" value="RIBOSOMAL_L36"/>
    <property type="match status" value="1"/>
</dbReference>
<dbReference type="GO" id="GO:0005840">
    <property type="term" value="C:ribosome"/>
    <property type="evidence" value="ECO:0007669"/>
    <property type="project" value="UniProtKB-KW"/>
</dbReference>
<dbReference type="Proteomes" id="UP000178349">
    <property type="component" value="Unassembled WGS sequence"/>
</dbReference>
<evidence type="ECO:0000256" key="4">
    <source>
        <dbReference type="HAMAP-Rule" id="MF_00251"/>
    </source>
</evidence>
<dbReference type="InterPro" id="IPR000473">
    <property type="entry name" value="Ribosomal_bL36"/>
</dbReference>